<dbReference type="CDD" id="cd00070">
    <property type="entry name" value="GLECT"/>
    <property type="match status" value="2"/>
</dbReference>
<dbReference type="Bgee" id="ENSECAG00000038976">
    <property type="expression patterns" value="Expressed in blood and 2 other cell types or tissues"/>
</dbReference>
<reference evidence="5 6" key="1">
    <citation type="journal article" date="2009" name="Science">
        <title>Genome sequence, comparative analysis, and population genetics of the domestic horse.</title>
        <authorList>
            <consortium name="Broad Institute Genome Sequencing Platform"/>
            <consortium name="Broad Institute Whole Genome Assembly Team"/>
            <person name="Wade C.M."/>
            <person name="Giulotto E."/>
            <person name="Sigurdsson S."/>
            <person name="Zoli M."/>
            <person name="Gnerre S."/>
            <person name="Imsland F."/>
            <person name="Lear T.L."/>
            <person name="Adelson D.L."/>
            <person name="Bailey E."/>
            <person name="Bellone R.R."/>
            <person name="Bloecker H."/>
            <person name="Distl O."/>
            <person name="Edgar R.C."/>
            <person name="Garber M."/>
            <person name="Leeb T."/>
            <person name="Mauceli E."/>
            <person name="MacLeod J.N."/>
            <person name="Penedo M.C.T."/>
            <person name="Raison J.M."/>
            <person name="Sharpe T."/>
            <person name="Vogel J."/>
            <person name="Andersson L."/>
            <person name="Antczak D.F."/>
            <person name="Biagi T."/>
            <person name="Binns M.M."/>
            <person name="Chowdhary B.P."/>
            <person name="Coleman S.J."/>
            <person name="Della Valle G."/>
            <person name="Fryc S."/>
            <person name="Guerin G."/>
            <person name="Hasegawa T."/>
            <person name="Hill E.W."/>
            <person name="Jurka J."/>
            <person name="Kiialainen A."/>
            <person name="Lindgren G."/>
            <person name="Liu J."/>
            <person name="Magnani E."/>
            <person name="Mickelson J.R."/>
            <person name="Murray J."/>
            <person name="Nergadze S.G."/>
            <person name="Onofrio R."/>
            <person name="Pedroni S."/>
            <person name="Piras M.F."/>
            <person name="Raudsepp T."/>
            <person name="Rocchi M."/>
            <person name="Roeed K.H."/>
            <person name="Ryder O.A."/>
            <person name="Searle S."/>
            <person name="Skow L."/>
            <person name="Swinburne J.E."/>
            <person name="Syvaenen A.C."/>
            <person name="Tozaki T."/>
            <person name="Valberg S.J."/>
            <person name="Vaudin M."/>
            <person name="White J.R."/>
            <person name="Zody M.C."/>
            <person name="Lander E.S."/>
            <person name="Lindblad-Toh K."/>
        </authorList>
    </citation>
    <scope>NUCLEOTIDE SEQUENCE [LARGE SCALE GENOMIC DNA]</scope>
    <source>
        <strain evidence="5 6">Thoroughbred</strain>
    </source>
</reference>
<evidence type="ECO:0000256" key="2">
    <source>
        <dbReference type="RuleBase" id="RU102079"/>
    </source>
</evidence>
<dbReference type="PROSITE" id="PS51304">
    <property type="entry name" value="GALECTIN"/>
    <property type="match status" value="2"/>
</dbReference>
<dbReference type="GO" id="GO:0005829">
    <property type="term" value="C:cytosol"/>
    <property type="evidence" value="ECO:0000318"/>
    <property type="project" value="GO_Central"/>
</dbReference>
<dbReference type="PANTHER" id="PTHR11346">
    <property type="entry name" value="GALECTIN"/>
    <property type="match status" value="1"/>
</dbReference>
<protein>
    <recommendedName>
        <fullName evidence="2">Galectin</fullName>
    </recommendedName>
</protein>
<dbReference type="GO" id="GO:0016936">
    <property type="term" value="F:galactoside binding"/>
    <property type="evidence" value="ECO:0000318"/>
    <property type="project" value="GO_Central"/>
</dbReference>
<dbReference type="GeneTree" id="ENSGT00940000162258"/>
<keyword evidence="6" id="KW-1185">Reference proteome</keyword>
<evidence type="ECO:0000256" key="1">
    <source>
        <dbReference type="ARBA" id="ARBA00022734"/>
    </source>
</evidence>
<dbReference type="PaxDb" id="9796-ENSECAP00000020343"/>
<keyword evidence="1 2" id="KW-0430">Lectin</keyword>
<organism evidence="5 6">
    <name type="scientific">Equus caballus</name>
    <name type="common">Horse</name>
    <dbReference type="NCBI Taxonomy" id="9796"/>
    <lineage>
        <taxon>Eukaryota</taxon>
        <taxon>Metazoa</taxon>
        <taxon>Chordata</taxon>
        <taxon>Craniata</taxon>
        <taxon>Vertebrata</taxon>
        <taxon>Euteleostomi</taxon>
        <taxon>Mammalia</taxon>
        <taxon>Eutheria</taxon>
        <taxon>Laurasiatheria</taxon>
        <taxon>Perissodactyla</taxon>
        <taxon>Equidae</taxon>
        <taxon>Equus</taxon>
    </lineage>
</organism>
<dbReference type="GO" id="GO:0010628">
    <property type="term" value="P:positive regulation of gene expression"/>
    <property type="evidence" value="ECO:0000318"/>
    <property type="project" value="GO_Central"/>
</dbReference>
<dbReference type="Proteomes" id="UP000002281">
    <property type="component" value="Chromosome 11"/>
</dbReference>
<feature type="region of interest" description="Disordered" evidence="3">
    <location>
        <begin position="206"/>
        <end position="234"/>
    </location>
</feature>
<evidence type="ECO:0000259" key="4">
    <source>
        <dbReference type="PROSITE" id="PS51304"/>
    </source>
</evidence>
<dbReference type="Pfam" id="PF00337">
    <property type="entry name" value="Gal-bind_lectin"/>
    <property type="match status" value="3"/>
</dbReference>
<sequence>MELFYPPVEPGTWNSCFSAASTLSKPWRLSAQDGSLRTLRAACTWTCRMRRARPPPTLNGTTTGRSDDDIAFHFNPYFEESRYVVCNMKQKGRWGSEVRKMPLPLQWDSPFEFSFLVQSSCFQVVVNGSLSVQYTHHLPFHGMDTLSVTGPAQLFSISFQVRCPVQPAFSTRPFSQAACFPHKPKGHKLQMSYTWRIWEAEQLAGRTERREAGSSQQDSQHLEPPPKLPCLSPPGTWSSVVRGGPCELPTPRFHINLRSGSDIAFHLNPCFEENAVVRNTQINGSWGLEEKILPGKMVDGDGQHLCDYEHRLQNLPSINKLDVVGDIQLTHVQT</sequence>
<feature type="domain" description="Galectin" evidence="4">
    <location>
        <begin position="1"/>
        <end position="160"/>
    </location>
</feature>
<accession>F6W6J0</accession>
<dbReference type="STRING" id="9796.ENSECAP00000020343"/>
<dbReference type="InterPro" id="IPR001079">
    <property type="entry name" value="Galectin_CRD"/>
</dbReference>
<dbReference type="InterPro" id="IPR044156">
    <property type="entry name" value="Galectin-like"/>
</dbReference>
<dbReference type="GO" id="GO:2000562">
    <property type="term" value="P:negative regulation of CD4-positive, alpha-beta T cell proliferation"/>
    <property type="evidence" value="ECO:0000318"/>
    <property type="project" value="GO_Central"/>
</dbReference>
<reference evidence="5" key="2">
    <citation type="submission" date="2025-08" db="UniProtKB">
        <authorList>
            <consortium name="Ensembl"/>
        </authorList>
    </citation>
    <scope>IDENTIFICATION</scope>
    <source>
        <strain evidence="5">Thoroughbred</strain>
    </source>
</reference>
<dbReference type="SMART" id="SM00276">
    <property type="entry name" value="GLECT"/>
    <property type="match status" value="2"/>
</dbReference>
<evidence type="ECO:0000313" key="6">
    <source>
        <dbReference type="Proteomes" id="UP000002281"/>
    </source>
</evidence>
<evidence type="ECO:0000313" key="5">
    <source>
        <dbReference type="Ensembl" id="ENSECAP00000020343.3"/>
    </source>
</evidence>
<dbReference type="InterPro" id="IPR013320">
    <property type="entry name" value="ConA-like_dom_sf"/>
</dbReference>
<name>F6W6J0_HORSE</name>
<evidence type="ECO:0000256" key="3">
    <source>
        <dbReference type="SAM" id="MobiDB-lite"/>
    </source>
</evidence>
<dbReference type="AlphaFoldDB" id="F6W6J0"/>
<dbReference type="SUPFAM" id="SSF49899">
    <property type="entry name" value="Concanavalin A-like lectins/glucanases"/>
    <property type="match status" value="2"/>
</dbReference>
<dbReference type="PANTHER" id="PTHR11346:SF80">
    <property type="entry name" value="GALECTIN-9C"/>
    <property type="match status" value="1"/>
</dbReference>
<feature type="compositionally biased region" description="Pro residues" evidence="3">
    <location>
        <begin position="223"/>
        <end position="232"/>
    </location>
</feature>
<dbReference type="Gene3D" id="2.60.120.200">
    <property type="match status" value="3"/>
</dbReference>
<reference evidence="5" key="3">
    <citation type="submission" date="2025-09" db="UniProtKB">
        <authorList>
            <consortium name="Ensembl"/>
        </authorList>
    </citation>
    <scope>IDENTIFICATION</scope>
    <source>
        <strain evidence="5">Thoroughbred</strain>
    </source>
</reference>
<dbReference type="Ensembl" id="ENSECAT00000024486.3">
    <property type="protein sequence ID" value="ENSECAP00000020343.3"/>
    <property type="gene ID" value="ENSECAG00000038976.2"/>
</dbReference>
<dbReference type="GO" id="GO:0030246">
    <property type="term" value="F:carbohydrate binding"/>
    <property type="evidence" value="ECO:0000318"/>
    <property type="project" value="GO_Central"/>
</dbReference>
<dbReference type="SMART" id="SM00908">
    <property type="entry name" value="Gal-bind_lectin"/>
    <property type="match status" value="2"/>
</dbReference>
<feature type="domain" description="Galectin" evidence="4">
    <location>
        <begin position="226"/>
        <end position="334"/>
    </location>
</feature>
<proteinExistence type="predicted"/>
<dbReference type="InParanoid" id="F6W6J0"/>
<dbReference type="GO" id="GO:0032689">
    <property type="term" value="P:negative regulation of type II interferon production"/>
    <property type="evidence" value="ECO:0000318"/>
    <property type="project" value="GO_Central"/>
</dbReference>
<dbReference type="GO" id="GO:0005634">
    <property type="term" value="C:nucleus"/>
    <property type="evidence" value="ECO:0000318"/>
    <property type="project" value="GO_Central"/>
</dbReference>